<comment type="caution">
    <text evidence="1">The sequence shown here is derived from an EMBL/GenBank/DDBJ whole genome shotgun (WGS) entry which is preliminary data.</text>
</comment>
<proteinExistence type="predicted"/>
<evidence type="ECO:0000313" key="2">
    <source>
        <dbReference type="Proteomes" id="UP001145114"/>
    </source>
</evidence>
<dbReference type="EMBL" id="JAMZIH010005679">
    <property type="protein sequence ID" value="KAJ1674797.1"/>
    <property type="molecule type" value="Genomic_DNA"/>
</dbReference>
<evidence type="ECO:0000313" key="1">
    <source>
        <dbReference type="EMBL" id="KAJ1674797.1"/>
    </source>
</evidence>
<keyword evidence="2" id="KW-1185">Reference proteome</keyword>
<protein>
    <submittedName>
        <fullName evidence="1">Uncharacterized protein</fullName>
    </submittedName>
</protein>
<name>A0ACC1HE96_9FUNG</name>
<gene>
    <name evidence="1" type="ORF">EV182_002539</name>
</gene>
<sequence length="310" mass="35796">MSRDRLFELASLRKQSLNNVGANPIDTVTETNGYINQLSASTSLEDFSRCADILDKAISDIARRADAIAILHTQSLEGSAQGSDIEHRKDVHTNDMNNLIRNIGQDLKQIGLENDKLIAEHPDQVATGDIAIRRGRHGVLLKKYYDQVCRYRDMEREYQKQYRAQMENQMRAINPRASIQEVREAAKDDNVRSSFIHQVADNRHARRVMRRVEEQEQDIKKIEQTVVEINQLFMEMQDMVQRQQTMVDNIENAVENAKEYTKEGVTEVHQAVDIRKRTRKRIIITLIIVVLIIVVIVLIIIFVIIKPQNK</sequence>
<reference evidence="1" key="1">
    <citation type="submission" date="2022-06" db="EMBL/GenBank/DDBJ databases">
        <title>Phylogenomic reconstructions and comparative analyses of Kickxellomycotina fungi.</title>
        <authorList>
            <person name="Reynolds N.K."/>
            <person name="Stajich J.E."/>
            <person name="Barry K."/>
            <person name="Grigoriev I.V."/>
            <person name="Crous P."/>
            <person name="Smith M.E."/>
        </authorList>
    </citation>
    <scope>NUCLEOTIDE SEQUENCE</scope>
    <source>
        <strain evidence="1">RSA 2271</strain>
    </source>
</reference>
<dbReference type="Proteomes" id="UP001145114">
    <property type="component" value="Unassembled WGS sequence"/>
</dbReference>
<accession>A0ACC1HE96</accession>
<organism evidence="1 2">
    <name type="scientific">Spiromyces aspiralis</name>
    <dbReference type="NCBI Taxonomy" id="68401"/>
    <lineage>
        <taxon>Eukaryota</taxon>
        <taxon>Fungi</taxon>
        <taxon>Fungi incertae sedis</taxon>
        <taxon>Zoopagomycota</taxon>
        <taxon>Kickxellomycotina</taxon>
        <taxon>Kickxellomycetes</taxon>
        <taxon>Kickxellales</taxon>
        <taxon>Kickxellaceae</taxon>
        <taxon>Spiromyces</taxon>
    </lineage>
</organism>